<dbReference type="InterPro" id="IPR036388">
    <property type="entry name" value="WH-like_DNA-bd_sf"/>
</dbReference>
<reference evidence="3" key="1">
    <citation type="submission" date="2021-01" db="EMBL/GenBank/DDBJ databases">
        <title>Genome public.</title>
        <authorList>
            <person name="Liu C."/>
            <person name="Sun Q."/>
        </authorList>
    </citation>
    <scope>NUCLEOTIDE SEQUENCE [LARGE SCALE GENOMIC DNA]</scope>
    <source>
        <strain evidence="3">YIM B02505</strain>
    </source>
</reference>
<proteinExistence type="predicted"/>
<dbReference type="InterPro" id="IPR013324">
    <property type="entry name" value="RNA_pol_sigma_r3/r4-like"/>
</dbReference>
<evidence type="ECO:0000313" key="2">
    <source>
        <dbReference type="EMBL" id="MBK1812176.1"/>
    </source>
</evidence>
<dbReference type="SUPFAM" id="SSF88659">
    <property type="entry name" value="Sigma3 and sigma4 domains of RNA polymerase sigma factors"/>
    <property type="match status" value="1"/>
</dbReference>
<dbReference type="SUPFAM" id="SSF88946">
    <property type="entry name" value="Sigma2 domain of RNA polymerase sigma factors"/>
    <property type="match status" value="1"/>
</dbReference>
<name>A0ABS1ERZ6_9CLOT</name>
<protein>
    <submittedName>
        <fullName evidence="2">Sigma-70 family RNA polymerase sigma factor</fullName>
    </submittedName>
</protein>
<dbReference type="InterPro" id="IPR024760">
    <property type="entry name" value="HTH_dom_conjug_TS-like"/>
</dbReference>
<sequence length="196" mass="23135">MDYEQIEHLVVAAKTNELKAKEMLMIEFTPFIRNLSRKSIVHGYDREDLQNECYRTLFKCIFKYNCENHRFVGYATNAIKNTMNNLIKVSVKRSSAEGAQALIMDERMENKLIEDDELFEDRICNQAYNSSIKDFISELNDTDKEIINFVFFEEKQLKEYSALKEVRYTTVVNRKNTALKNLKKIMDNHNASQYIN</sequence>
<evidence type="ECO:0000259" key="1">
    <source>
        <dbReference type="Pfam" id="PF12645"/>
    </source>
</evidence>
<comment type="caution">
    <text evidence="2">The sequence shown here is derived from an EMBL/GenBank/DDBJ whole genome shotgun (WGS) entry which is preliminary data.</text>
</comment>
<dbReference type="Pfam" id="PF12645">
    <property type="entry name" value="HTH_16"/>
    <property type="match status" value="1"/>
</dbReference>
<dbReference type="Gene3D" id="1.10.10.10">
    <property type="entry name" value="Winged helix-like DNA-binding domain superfamily/Winged helix DNA-binding domain"/>
    <property type="match status" value="1"/>
</dbReference>
<gene>
    <name evidence="2" type="ORF">JHL18_16255</name>
</gene>
<accession>A0ABS1ERZ6</accession>
<dbReference type="Gene3D" id="1.10.1740.10">
    <property type="match status" value="1"/>
</dbReference>
<feature type="domain" description="Helix-turn-helix conjugative transposon-like" evidence="1">
    <location>
        <begin position="8"/>
        <end position="64"/>
    </location>
</feature>
<dbReference type="RefSeq" id="WP_200271120.1">
    <property type="nucleotide sequence ID" value="NZ_JAENHN010000046.1"/>
</dbReference>
<dbReference type="EMBL" id="JAENHN010000046">
    <property type="protein sequence ID" value="MBK1812176.1"/>
    <property type="molecule type" value="Genomic_DNA"/>
</dbReference>
<dbReference type="InterPro" id="IPR013325">
    <property type="entry name" value="RNA_pol_sigma_r2"/>
</dbReference>
<dbReference type="Proteomes" id="UP000596739">
    <property type="component" value="Unassembled WGS sequence"/>
</dbReference>
<dbReference type="NCBIfam" id="TIGR02937">
    <property type="entry name" value="sigma70-ECF"/>
    <property type="match status" value="1"/>
</dbReference>
<organism evidence="2 3">
    <name type="scientific">Clostridium yunnanense</name>
    <dbReference type="NCBI Taxonomy" id="2800325"/>
    <lineage>
        <taxon>Bacteria</taxon>
        <taxon>Bacillati</taxon>
        <taxon>Bacillota</taxon>
        <taxon>Clostridia</taxon>
        <taxon>Eubacteriales</taxon>
        <taxon>Clostridiaceae</taxon>
        <taxon>Clostridium</taxon>
    </lineage>
</organism>
<dbReference type="InterPro" id="IPR014284">
    <property type="entry name" value="RNA_pol_sigma-70_dom"/>
</dbReference>
<evidence type="ECO:0000313" key="3">
    <source>
        <dbReference type="Proteomes" id="UP000596739"/>
    </source>
</evidence>
<keyword evidence="3" id="KW-1185">Reference proteome</keyword>